<name>A0A7R8WSA4_9CRUS</name>
<dbReference type="AlphaFoldDB" id="A0A7R8WSA4"/>
<dbReference type="GO" id="GO:0003700">
    <property type="term" value="F:DNA-binding transcription factor activity"/>
    <property type="evidence" value="ECO:0007669"/>
    <property type="project" value="TreeGrafter"/>
</dbReference>
<accession>A0A7R8WSA4</accession>
<dbReference type="Gene3D" id="1.10.10.10">
    <property type="entry name" value="Winged helix-like DNA-binding domain superfamily/Winged helix DNA-binding domain"/>
    <property type="match status" value="1"/>
</dbReference>
<evidence type="ECO:0000256" key="1">
    <source>
        <dbReference type="ARBA" id="ARBA00023125"/>
    </source>
</evidence>
<dbReference type="OrthoDB" id="8300067at2759"/>
<gene>
    <name evidence="2" type="ORF">CTOB1V02_LOCUS15069</name>
</gene>
<dbReference type="GO" id="GO:0005829">
    <property type="term" value="C:cytosol"/>
    <property type="evidence" value="ECO:0007669"/>
    <property type="project" value="TreeGrafter"/>
</dbReference>
<protein>
    <submittedName>
        <fullName evidence="2">Uncharacterized protein</fullName>
    </submittedName>
</protein>
<proteinExistence type="predicted"/>
<dbReference type="SUPFAM" id="SSF46785">
    <property type="entry name" value="Winged helix' DNA-binding domain"/>
    <property type="match status" value="1"/>
</dbReference>
<sequence>MRLSTKGRFAVTALMELAMHDHERPLTLLELSETQKISLSYLEQLFSRLRKSDLVEGVRGPGGGYRLARRPSQITVAEIIQAVDGSDDYDRHEVSLGEVEEGPEKYWEELSHQLYDFLDGITLASFVPEPDVSHIARQQDEATRKLNFILPRPVSLA</sequence>
<dbReference type="InterPro" id="IPR036388">
    <property type="entry name" value="WH-like_DNA-bd_sf"/>
</dbReference>
<organism evidence="2">
    <name type="scientific">Cyprideis torosa</name>
    <dbReference type="NCBI Taxonomy" id="163714"/>
    <lineage>
        <taxon>Eukaryota</taxon>
        <taxon>Metazoa</taxon>
        <taxon>Ecdysozoa</taxon>
        <taxon>Arthropoda</taxon>
        <taxon>Crustacea</taxon>
        <taxon>Oligostraca</taxon>
        <taxon>Ostracoda</taxon>
        <taxon>Podocopa</taxon>
        <taxon>Podocopida</taxon>
        <taxon>Cytherocopina</taxon>
        <taxon>Cytheroidea</taxon>
        <taxon>Cytherideidae</taxon>
        <taxon>Cyprideis</taxon>
    </lineage>
</organism>
<dbReference type="Pfam" id="PF02082">
    <property type="entry name" value="Rrf2"/>
    <property type="match status" value="1"/>
</dbReference>
<keyword evidence="1" id="KW-0238">DNA-binding</keyword>
<evidence type="ECO:0000313" key="2">
    <source>
        <dbReference type="EMBL" id="CAD7237254.1"/>
    </source>
</evidence>
<reference evidence="2" key="1">
    <citation type="submission" date="2020-11" db="EMBL/GenBank/DDBJ databases">
        <authorList>
            <person name="Tran Van P."/>
        </authorList>
    </citation>
    <scope>NUCLEOTIDE SEQUENCE</scope>
</reference>
<dbReference type="InterPro" id="IPR000944">
    <property type="entry name" value="Tscrpt_reg_Rrf2"/>
</dbReference>
<dbReference type="NCBIfam" id="TIGR00738">
    <property type="entry name" value="rrf2_super"/>
    <property type="match status" value="1"/>
</dbReference>
<dbReference type="PANTHER" id="PTHR33221:SF5">
    <property type="entry name" value="HTH-TYPE TRANSCRIPTIONAL REGULATOR ISCR"/>
    <property type="match status" value="1"/>
</dbReference>
<dbReference type="PROSITE" id="PS51197">
    <property type="entry name" value="HTH_RRF2_2"/>
    <property type="match status" value="1"/>
</dbReference>
<dbReference type="InterPro" id="IPR036390">
    <property type="entry name" value="WH_DNA-bd_sf"/>
</dbReference>
<dbReference type="EMBL" id="OB686172">
    <property type="protein sequence ID" value="CAD7237254.1"/>
    <property type="molecule type" value="Genomic_DNA"/>
</dbReference>
<dbReference type="GO" id="GO:0003677">
    <property type="term" value="F:DNA binding"/>
    <property type="evidence" value="ECO:0007669"/>
    <property type="project" value="UniProtKB-KW"/>
</dbReference>
<dbReference type="PANTHER" id="PTHR33221">
    <property type="entry name" value="WINGED HELIX-TURN-HELIX TRANSCRIPTIONAL REGULATOR, RRF2 FAMILY"/>
    <property type="match status" value="1"/>
</dbReference>